<dbReference type="Pfam" id="PF00082">
    <property type="entry name" value="Peptidase_S8"/>
    <property type="match status" value="1"/>
</dbReference>
<feature type="domain" description="Peptidase S53" evidence="10">
    <location>
        <begin position="256"/>
        <end position="664"/>
    </location>
</feature>
<dbReference type="KEGG" id="spue:AB5L97_02175"/>
<evidence type="ECO:0000256" key="4">
    <source>
        <dbReference type="ARBA" id="ARBA00022801"/>
    </source>
</evidence>
<dbReference type="SMART" id="SM00944">
    <property type="entry name" value="Pro-kuma_activ"/>
    <property type="match status" value="1"/>
</dbReference>
<dbReference type="AlphaFoldDB" id="A0AB39L3Z4"/>
<accession>A0AB39L3Z4</accession>
<feature type="signal peptide" evidence="9">
    <location>
        <begin position="1"/>
        <end position="38"/>
    </location>
</feature>
<dbReference type="EMBL" id="CP163302">
    <property type="protein sequence ID" value="XDP45847.1"/>
    <property type="molecule type" value="Genomic_DNA"/>
</dbReference>
<evidence type="ECO:0000256" key="7">
    <source>
        <dbReference type="ARBA" id="ARBA00023145"/>
    </source>
</evidence>
<evidence type="ECO:0000256" key="5">
    <source>
        <dbReference type="ARBA" id="ARBA00022825"/>
    </source>
</evidence>
<evidence type="ECO:0000256" key="2">
    <source>
        <dbReference type="ARBA" id="ARBA00022670"/>
    </source>
</evidence>
<dbReference type="PROSITE" id="PS00138">
    <property type="entry name" value="SUBTILASE_SER"/>
    <property type="match status" value="1"/>
</dbReference>
<name>A0AB39L3Z4_9MICC</name>
<dbReference type="GO" id="GO:0008240">
    <property type="term" value="F:tripeptidyl-peptidase activity"/>
    <property type="evidence" value="ECO:0007669"/>
    <property type="project" value="TreeGrafter"/>
</dbReference>
<dbReference type="GO" id="GO:0006508">
    <property type="term" value="P:proteolysis"/>
    <property type="evidence" value="ECO:0007669"/>
    <property type="project" value="UniProtKB-KW"/>
</dbReference>
<reference evidence="11" key="1">
    <citation type="submission" date="2024-07" db="EMBL/GenBank/DDBJ databases">
        <authorList>
            <person name="fu j."/>
        </authorList>
    </citation>
    <scope>NUCLEOTIDE SEQUENCE</scope>
    <source>
        <strain evidence="11">P10A9</strain>
    </source>
</reference>
<keyword evidence="5" id="KW-0720">Serine protease</keyword>
<feature type="compositionally biased region" description="Low complexity" evidence="8">
    <location>
        <begin position="46"/>
        <end position="56"/>
    </location>
</feature>
<dbReference type="CDD" id="cd04056">
    <property type="entry name" value="Peptidases_S53"/>
    <property type="match status" value="1"/>
</dbReference>
<keyword evidence="4" id="KW-0378">Hydrolase</keyword>
<dbReference type="PANTHER" id="PTHR14218:SF15">
    <property type="entry name" value="TRIPEPTIDYL-PEPTIDASE 1"/>
    <property type="match status" value="1"/>
</dbReference>
<protein>
    <submittedName>
        <fullName evidence="11">Protease pro-enzyme activation domain-containing protein</fullName>
    </submittedName>
</protein>
<comment type="cofactor">
    <cofactor evidence="1">
        <name>Ca(2+)</name>
        <dbReference type="ChEBI" id="CHEBI:29108"/>
    </cofactor>
</comment>
<organism evidence="11">
    <name type="scientific">Sinomonas puerhi</name>
    <dbReference type="NCBI Taxonomy" id="3238584"/>
    <lineage>
        <taxon>Bacteria</taxon>
        <taxon>Bacillati</taxon>
        <taxon>Actinomycetota</taxon>
        <taxon>Actinomycetes</taxon>
        <taxon>Micrococcales</taxon>
        <taxon>Micrococcaceae</taxon>
        <taxon>Sinomonas</taxon>
    </lineage>
</organism>
<evidence type="ECO:0000256" key="9">
    <source>
        <dbReference type="SAM" id="SignalP"/>
    </source>
</evidence>
<keyword evidence="2 11" id="KW-0645">Protease</keyword>
<dbReference type="Pfam" id="PF09286">
    <property type="entry name" value="Pro-kuma_activ"/>
    <property type="match status" value="1"/>
</dbReference>
<evidence type="ECO:0000256" key="3">
    <source>
        <dbReference type="ARBA" id="ARBA00022723"/>
    </source>
</evidence>
<feature type="chain" id="PRO_5044307234" evidence="9">
    <location>
        <begin position="39"/>
        <end position="664"/>
    </location>
</feature>
<dbReference type="PANTHER" id="PTHR14218">
    <property type="entry name" value="PROTEASE S8 TRIPEPTIDYL PEPTIDASE I CLN2"/>
    <property type="match status" value="1"/>
</dbReference>
<dbReference type="InterPro" id="IPR000209">
    <property type="entry name" value="Peptidase_S8/S53_dom"/>
</dbReference>
<evidence type="ECO:0000256" key="1">
    <source>
        <dbReference type="ARBA" id="ARBA00001913"/>
    </source>
</evidence>
<keyword evidence="3" id="KW-0479">Metal-binding</keyword>
<feature type="region of interest" description="Disordered" evidence="8">
    <location>
        <begin position="34"/>
        <end position="56"/>
    </location>
</feature>
<evidence type="ECO:0000256" key="8">
    <source>
        <dbReference type="SAM" id="MobiDB-lite"/>
    </source>
</evidence>
<evidence type="ECO:0000256" key="6">
    <source>
        <dbReference type="ARBA" id="ARBA00022837"/>
    </source>
</evidence>
<dbReference type="GO" id="GO:0046872">
    <property type="term" value="F:metal ion binding"/>
    <property type="evidence" value="ECO:0007669"/>
    <property type="project" value="UniProtKB-KW"/>
</dbReference>
<keyword evidence="7" id="KW-0865">Zymogen</keyword>
<dbReference type="Gene3D" id="3.40.50.200">
    <property type="entry name" value="Peptidase S8/S53 domain"/>
    <property type="match status" value="1"/>
</dbReference>
<dbReference type="SUPFAM" id="SSF54897">
    <property type="entry name" value="Protease propeptides/inhibitors"/>
    <property type="match status" value="1"/>
</dbReference>
<dbReference type="PROSITE" id="PS51695">
    <property type="entry name" value="SEDOLISIN"/>
    <property type="match status" value="1"/>
</dbReference>
<dbReference type="InterPro" id="IPR030400">
    <property type="entry name" value="Sedolisin_dom"/>
</dbReference>
<keyword evidence="6" id="KW-0106">Calcium</keyword>
<proteinExistence type="predicted"/>
<dbReference type="InterPro" id="IPR050819">
    <property type="entry name" value="Tripeptidyl-peptidase_I"/>
</dbReference>
<keyword evidence="9" id="KW-0732">Signal</keyword>
<dbReference type="InterPro" id="IPR023828">
    <property type="entry name" value="Peptidase_S8_Ser-AS"/>
</dbReference>
<sequence length="664" mass="67772">MAPHRGSHRFSLRALAATAAVGCTLGLAAVGVSSAAAAPPNPPPSSSKSFPGSVPPWAGARTKTGIPLTNTTVEGEIYLKLPNEAAATAFATAVSTPGNPQYGQYLTAAQWKSQYAPAQAATDKVVAWIQAQGMVITGVPDSGMYVVFRGTVAEVNAAFQVAEQTYSVQGTDLIGPDRAPTVPGDIAGLVSSVSIDQGRLLTRPDNIADGADASPGGQSASAVPVATPCSHYWDEHEVTVPRTATGATSAPTVLCGYTPGQIQATYGLGNGVAMNATAGAGQTVAIIDAFAAPTMLSDANQYASLHGLPALTSTSYREILPSVYYDQALCAEPSGWQGEEALDVEAVHSTAPGANILYAGGSNCAGGLDIAMSKILDGQLANIVSNSYGYVGEAVAPDQLAGEVHQHLQAAAEGIGLYFSSGDSGDEKKALGYTSPDFPASSPFVTSVGGTSLALDQSNNYLWETAWGTTRQRILAQADGTLTYAGALPGVFQYGAGGGRSADFDQPAYQTGLVPAPLANGKRVSPDVSALADVWTGFRIGFSPITNDHSLNTGSYSEERIGGTSLSCPLTAGLMASAQAASNKRIGFANPAVYQAAAAPGAAMRDVTSPATSINLVRAYPATGLTWMATLGLDTSLTATKGYDDVTGVGSMTEAFAQQVAAQH</sequence>
<dbReference type="SUPFAM" id="SSF52743">
    <property type="entry name" value="Subtilisin-like"/>
    <property type="match status" value="1"/>
</dbReference>
<dbReference type="RefSeq" id="WP_369046270.1">
    <property type="nucleotide sequence ID" value="NZ_CP163302.1"/>
</dbReference>
<evidence type="ECO:0000259" key="10">
    <source>
        <dbReference type="PROSITE" id="PS51695"/>
    </source>
</evidence>
<dbReference type="InterPro" id="IPR036852">
    <property type="entry name" value="Peptidase_S8/S53_dom_sf"/>
</dbReference>
<gene>
    <name evidence="11" type="ORF">AB5L97_02175</name>
</gene>
<evidence type="ECO:0000313" key="11">
    <source>
        <dbReference type="EMBL" id="XDP45847.1"/>
    </source>
</evidence>
<dbReference type="InterPro" id="IPR015366">
    <property type="entry name" value="S53_propep"/>
</dbReference>
<dbReference type="GO" id="GO:0004252">
    <property type="term" value="F:serine-type endopeptidase activity"/>
    <property type="evidence" value="ECO:0007669"/>
    <property type="project" value="InterPro"/>
</dbReference>
<dbReference type="CDD" id="cd11377">
    <property type="entry name" value="Pro-peptidase_S53"/>
    <property type="match status" value="1"/>
</dbReference>